<protein>
    <recommendedName>
        <fullName evidence="4">Lipoprotein</fullName>
    </recommendedName>
</protein>
<comment type="caution">
    <text evidence="2">The sequence shown here is derived from an EMBL/GenBank/DDBJ whole genome shotgun (WGS) entry which is preliminary data.</text>
</comment>
<name>E3CDR3_STRPA</name>
<dbReference type="AlphaFoldDB" id="E3CDR3"/>
<reference evidence="2 3" key="1">
    <citation type="submission" date="2010-10" db="EMBL/GenBank/DDBJ databases">
        <authorList>
            <person name="Durkin A.S."/>
            <person name="Madupu R."/>
            <person name="Torralba M."/>
            <person name="Gillis M."/>
            <person name="Methe B."/>
            <person name="Sutton G."/>
            <person name="Nelson K.E."/>
        </authorList>
    </citation>
    <scope>NUCLEOTIDE SEQUENCE [LARGE SCALE GENOMIC DNA]</scope>
    <source>
        <strain evidence="2 3">F0405</strain>
    </source>
</reference>
<dbReference type="PROSITE" id="PS51257">
    <property type="entry name" value="PROKAR_LIPOPROTEIN"/>
    <property type="match status" value="1"/>
</dbReference>
<evidence type="ECO:0000313" key="2">
    <source>
        <dbReference type="EMBL" id="EFQ55204.1"/>
    </source>
</evidence>
<dbReference type="EMBL" id="AEKM01000008">
    <property type="protein sequence ID" value="EFQ55204.1"/>
    <property type="molecule type" value="Genomic_DNA"/>
</dbReference>
<sequence length="44" mass="4949">MKKDSFKQKFFSFIILGIIILLSACTLVGPQKNLHPVVPMYPGK</sequence>
<keyword evidence="1" id="KW-1133">Transmembrane helix</keyword>
<evidence type="ECO:0000313" key="3">
    <source>
        <dbReference type="Proteomes" id="UP000003812"/>
    </source>
</evidence>
<proteinExistence type="predicted"/>
<accession>E3CDR3</accession>
<evidence type="ECO:0000256" key="1">
    <source>
        <dbReference type="SAM" id="Phobius"/>
    </source>
</evidence>
<evidence type="ECO:0008006" key="4">
    <source>
        <dbReference type="Google" id="ProtNLM"/>
    </source>
</evidence>
<keyword evidence="1" id="KW-0812">Transmembrane</keyword>
<keyword evidence="1" id="KW-0472">Membrane</keyword>
<gene>
    <name evidence="2" type="ORF">HMPREF9626_0258</name>
</gene>
<feature type="transmembrane region" description="Helical" evidence="1">
    <location>
        <begin position="12"/>
        <end position="30"/>
    </location>
</feature>
<dbReference type="Proteomes" id="UP000003812">
    <property type="component" value="Unassembled WGS sequence"/>
</dbReference>
<organism evidence="2 3">
    <name type="scientific">Streptococcus parasanguinis F0405</name>
    <dbReference type="NCBI Taxonomy" id="905067"/>
    <lineage>
        <taxon>Bacteria</taxon>
        <taxon>Bacillati</taxon>
        <taxon>Bacillota</taxon>
        <taxon>Bacilli</taxon>
        <taxon>Lactobacillales</taxon>
        <taxon>Streptococcaceae</taxon>
        <taxon>Streptococcus</taxon>
    </lineage>
</organism>